<sequence length="192" mass="20337">MRKLVGLMTLAVLGITVASITAAEDKPVTDVIGHATEMKATFLGVDGCKMCHKSEKSGDQYGKWMESKHAKAFEVLGTPEAAEAAKAAGIEGSPQEADECLQCHVTGHGAAAEMFGPKFAKEDGVGCESCHGAGSEYKSKKTMEDQAASIAAGLIMPTEALCRTCHNEKSPTFKEFNFEEMAKKIAHPTPGE</sequence>
<reference evidence="3" key="2">
    <citation type="journal article" date="2021" name="Microbiome">
        <title>Successional dynamics and alternative stable states in a saline activated sludge microbial community over 9 years.</title>
        <authorList>
            <person name="Wang Y."/>
            <person name="Ye J."/>
            <person name="Ju F."/>
            <person name="Liu L."/>
            <person name="Boyd J.A."/>
            <person name="Deng Y."/>
            <person name="Parks D.H."/>
            <person name="Jiang X."/>
            <person name="Yin X."/>
            <person name="Woodcroft B.J."/>
            <person name="Tyson G.W."/>
            <person name="Hugenholtz P."/>
            <person name="Polz M.F."/>
            <person name="Zhang T."/>
        </authorList>
    </citation>
    <scope>NUCLEOTIDE SEQUENCE</scope>
    <source>
        <strain evidence="3">HKST-UBA02</strain>
    </source>
</reference>
<dbReference type="EMBL" id="JAGQHS010000297">
    <property type="protein sequence ID" value="MCA9759258.1"/>
    <property type="molecule type" value="Genomic_DNA"/>
</dbReference>
<accession>A0A956NK39</accession>
<evidence type="ECO:0000313" key="4">
    <source>
        <dbReference type="Proteomes" id="UP000739538"/>
    </source>
</evidence>
<dbReference type="SUPFAM" id="SSF48695">
    <property type="entry name" value="Multiheme cytochromes"/>
    <property type="match status" value="1"/>
</dbReference>
<evidence type="ECO:0000313" key="3">
    <source>
        <dbReference type="EMBL" id="MCA9759258.1"/>
    </source>
</evidence>
<dbReference type="Pfam" id="PF13435">
    <property type="entry name" value="Cytochrome_C554"/>
    <property type="match status" value="1"/>
</dbReference>
<proteinExistence type="predicted"/>
<dbReference type="InterPro" id="IPR023155">
    <property type="entry name" value="Cyt_c-552/4"/>
</dbReference>
<name>A0A956NK39_UNCEI</name>
<dbReference type="Proteomes" id="UP000739538">
    <property type="component" value="Unassembled WGS sequence"/>
</dbReference>
<protein>
    <submittedName>
        <fullName evidence="3">Cytochrome C554</fullName>
    </submittedName>
</protein>
<gene>
    <name evidence="3" type="ORF">KDA27_25930</name>
</gene>
<evidence type="ECO:0000256" key="1">
    <source>
        <dbReference type="SAM" id="SignalP"/>
    </source>
</evidence>
<reference evidence="3" key="1">
    <citation type="submission" date="2020-04" db="EMBL/GenBank/DDBJ databases">
        <authorList>
            <person name="Zhang T."/>
        </authorList>
    </citation>
    <scope>NUCLEOTIDE SEQUENCE</scope>
    <source>
        <strain evidence="3">HKST-UBA02</strain>
    </source>
</reference>
<dbReference type="InterPro" id="IPR036280">
    <property type="entry name" value="Multihaem_cyt_sf"/>
</dbReference>
<keyword evidence="1" id="KW-0732">Signal</keyword>
<feature type="chain" id="PRO_5037729410" evidence="1">
    <location>
        <begin position="23"/>
        <end position="192"/>
    </location>
</feature>
<comment type="caution">
    <text evidence="3">The sequence shown here is derived from an EMBL/GenBank/DDBJ whole genome shotgun (WGS) entry which is preliminary data.</text>
</comment>
<dbReference type="AlphaFoldDB" id="A0A956NK39"/>
<feature type="domain" description="Cytochrome c-552/4" evidence="2">
    <location>
        <begin position="48"/>
        <end position="132"/>
    </location>
</feature>
<evidence type="ECO:0000259" key="2">
    <source>
        <dbReference type="Pfam" id="PF13435"/>
    </source>
</evidence>
<dbReference type="Gene3D" id="1.10.1130.10">
    <property type="entry name" value="Flavocytochrome C3, Chain A"/>
    <property type="match status" value="1"/>
</dbReference>
<feature type="signal peptide" evidence="1">
    <location>
        <begin position="1"/>
        <end position="22"/>
    </location>
</feature>
<organism evidence="3 4">
    <name type="scientific">Eiseniibacteriota bacterium</name>
    <dbReference type="NCBI Taxonomy" id="2212470"/>
    <lineage>
        <taxon>Bacteria</taxon>
        <taxon>Candidatus Eiseniibacteriota</taxon>
    </lineage>
</organism>